<comment type="caution">
    <text evidence="7">The sequence shown here is derived from an EMBL/GenBank/DDBJ whole genome shotgun (WGS) entry which is preliminary data.</text>
</comment>
<organism evidence="7 8">
    <name type="scientific">Tanacetum coccineum</name>
    <dbReference type="NCBI Taxonomy" id="301880"/>
    <lineage>
        <taxon>Eukaryota</taxon>
        <taxon>Viridiplantae</taxon>
        <taxon>Streptophyta</taxon>
        <taxon>Embryophyta</taxon>
        <taxon>Tracheophyta</taxon>
        <taxon>Spermatophyta</taxon>
        <taxon>Magnoliopsida</taxon>
        <taxon>eudicotyledons</taxon>
        <taxon>Gunneridae</taxon>
        <taxon>Pentapetalae</taxon>
        <taxon>asterids</taxon>
        <taxon>campanulids</taxon>
        <taxon>Asterales</taxon>
        <taxon>Asteraceae</taxon>
        <taxon>Asteroideae</taxon>
        <taxon>Anthemideae</taxon>
        <taxon>Anthemidinae</taxon>
        <taxon>Tanacetum</taxon>
    </lineage>
</organism>
<dbReference type="InterPro" id="IPR027417">
    <property type="entry name" value="P-loop_NTPase"/>
</dbReference>
<comment type="similarity">
    <text evidence="1">Belongs to the disease resistance NB-LRR family.</text>
</comment>
<gene>
    <name evidence="7" type="ORF">Tco_1042704</name>
</gene>
<reference evidence="7" key="2">
    <citation type="submission" date="2022-01" db="EMBL/GenBank/DDBJ databases">
        <authorList>
            <person name="Yamashiro T."/>
            <person name="Shiraishi A."/>
            <person name="Satake H."/>
            <person name="Nakayama K."/>
        </authorList>
    </citation>
    <scope>NUCLEOTIDE SEQUENCE</scope>
</reference>
<evidence type="ECO:0000259" key="5">
    <source>
        <dbReference type="Pfam" id="PF00931"/>
    </source>
</evidence>
<feature type="domain" description="NB-ARC" evidence="5">
    <location>
        <begin position="139"/>
        <end position="283"/>
    </location>
</feature>
<sequence>MESFIGGKLLDAASSKLSDIISDVITDVLTKTWYFKSLLTEIKETMKKIKEKRDLRKKESNKFIDLIKEAEELIRECEQMKSINLWKRYRHAKKLDELNKSLSAFVEQFPKKTSSGWSSGVPLPDGDVIGFEDRVNDLKRMVLKESIVVVSAAGGFGKTTLVTMLCHDREIKEQFGRIYFVTISRTPDLKVIVARLLQKNHQGQLNFNSDEDATHQWGSFLNENISEEILLVLDDVWSDSIVKNFKFKSPRYRILVTSRFIFTQFKTYELQPLKDQHATKLFRSSSLSENESEKNDARNDLVDKLVKCCKNHPLVLSVIGGSLKGKTFKRWQKLFRELSKRKHDVWDQHDLILNSLEKTLHQLDQPVIKECFMDLGSFPEDQKIAATALMDMWVHLYKHDEEGLATQDILSELSFRNLATLLPVRQHIPTVTYHCEEEAVMQHDLMRTLAIQLSSKEPVELRERLIINPGEPNLPQVPETVNARLLSISTDERNSSIWNNIKVPKVEIFVLNFLSMTHPLPQFMHNLDKLKVLIITNYGFRFSELENFPAAQHLSCLTTIRLDHISISSIITSILELENLQKLSLIMCKIGDSFNERTVVNHSKLSSLLELDIDSCDDLFMFPEMLSNLVCLTKLSITNCHELTSLSEGFGNLTNLDVLRLASCSNLTTLPRSFKNLEKLKILDISDCLKLEKLPAEIGKLGCLRTIHMRGCMGLKELPPSVNDLCLEEVVCDTEVSLLWSSDHPDVKLREVEEDKLGTLMKIIAS</sequence>
<dbReference type="Proteomes" id="UP001151760">
    <property type="component" value="Unassembled WGS sequence"/>
</dbReference>
<dbReference type="EMBL" id="BQNB010018583">
    <property type="protein sequence ID" value="GJT75979.1"/>
    <property type="molecule type" value="Genomic_DNA"/>
</dbReference>
<dbReference type="PANTHER" id="PTHR36766">
    <property type="entry name" value="PLANT BROAD-SPECTRUM MILDEW RESISTANCE PROTEIN RPW8"/>
    <property type="match status" value="1"/>
</dbReference>
<keyword evidence="8" id="KW-1185">Reference proteome</keyword>
<dbReference type="InterPro" id="IPR002182">
    <property type="entry name" value="NB-ARC"/>
</dbReference>
<name>A0ABQ5GLA9_9ASTR</name>
<accession>A0ABQ5GLA9</accession>
<evidence type="ECO:0000256" key="1">
    <source>
        <dbReference type="ARBA" id="ARBA00008894"/>
    </source>
</evidence>
<keyword evidence="4" id="KW-0175">Coiled coil</keyword>
<dbReference type="InterPro" id="IPR008808">
    <property type="entry name" value="Powdery_mildew-R_dom"/>
</dbReference>
<dbReference type="Gene3D" id="3.80.10.10">
    <property type="entry name" value="Ribonuclease Inhibitor"/>
    <property type="match status" value="1"/>
</dbReference>
<dbReference type="SUPFAM" id="SSF52540">
    <property type="entry name" value="P-loop containing nucleoside triphosphate hydrolases"/>
    <property type="match status" value="1"/>
</dbReference>
<dbReference type="Gene3D" id="1.10.8.430">
    <property type="entry name" value="Helical domain of apoptotic protease-activating factors"/>
    <property type="match status" value="1"/>
</dbReference>
<protein>
    <submittedName>
        <fullName evidence="7">Probable disease resistance protein</fullName>
    </submittedName>
</protein>
<dbReference type="Pfam" id="PF05659">
    <property type="entry name" value="RPW8"/>
    <property type="match status" value="1"/>
</dbReference>
<dbReference type="InterPro" id="IPR032675">
    <property type="entry name" value="LRR_dom_sf"/>
</dbReference>
<evidence type="ECO:0000313" key="7">
    <source>
        <dbReference type="EMBL" id="GJT75979.1"/>
    </source>
</evidence>
<dbReference type="PANTHER" id="PTHR36766:SF15">
    <property type="entry name" value="POWDERY MILDEW RESISTANCE PROTEIN, RPW8"/>
    <property type="match status" value="1"/>
</dbReference>
<dbReference type="Pfam" id="PF00931">
    <property type="entry name" value="NB-ARC"/>
    <property type="match status" value="1"/>
</dbReference>
<proteinExistence type="inferred from homology"/>
<evidence type="ECO:0000256" key="3">
    <source>
        <dbReference type="ARBA" id="ARBA00022821"/>
    </source>
</evidence>
<evidence type="ECO:0000313" key="8">
    <source>
        <dbReference type="Proteomes" id="UP001151760"/>
    </source>
</evidence>
<feature type="coiled-coil region" evidence="4">
    <location>
        <begin position="42"/>
        <end position="76"/>
    </location>
</feature>
<dbReference type="InterPro" id="IPR042197">
    <property type="entry name" value="Apaf_helical"/>
</dbReference>
<dbReference type="Gene3D" id="3.40.50.300">
    <property type="entry name" value="P-loop containing nucleotide triphosphate hydrolases"/>
    <property type="match status" value="1"/>
</dbReference>
<keyword evidence="2" id="KW-0433">Leucine-rich repeat</keyword>
<evidence type="ECO:0000259" key="6">
    <source>
        <dbReference type="Pfam" id="PF05659"/>
    </source>
</evidence>
<reference evidence="7" key="1">
    <citation type="journal article" date="2022" name="Int. J. Mol. Sci.">
        <title>Draft Genome of Tanacetum Coccineum: Genomic Comparison of Closely Related Tanacetum-Family Plants.</title>
        <authorList>
            <person name="Yamashiro T."/>
            <person name="Shiraishi A."/>
            <person name="Nakayama K."/>
            <person name="Satake H."/>
        </authorList>
    </citation>
    <scope>NUCLEOTIDE SEQUENCE</scope>
</reference>
<evidence type="ECO:0000256" key="4">
    <source>
        <dbReference type="SAM" id="Coils"/>
    </source>
</evidence>
<keyword evidence="3" id="KW-0611">Plant defense</keyword>
<dbReference type="SUPFAM" id="SSF52047">
    <property type="entry name" value="RNI-like"/>
    <property type="match status" value="1"/>
</dbReference>
<dbReference type="PRINTS" id="PR00364">
    <property type="entry name" value="DISEASERSIST"/>
</dbReference>
<feature type="domain" description="RPW8" evidence="6">
    <location>
        <begin position="4"/>
        <end position="107"/>
    </location>
</feature>
<evidence type="ECO:0000256" key="2">
    <source>
        <dbReference type="ARBA" id="ARBA00022614"/>
    </source>
</evidence>